<keyword evidence="5 7" id="KW-1133">Transmembrane helix</keyword>
<evidence type="ECO:0000256" key="6">
    <source>
        <dbReference type="ARBA" id="ARBA00023136"/>
    </source>
</evidence>
<dbReference type="InterPro" id="IPR035906">
    <property type="entry name" value="MetI-like_sf"/>
</dbReference>
<evidence type="ECO:0000313" key="9">
    <source>
        <dbReference type="EMBL" id="MBP2325971.1"/>
    </source>
</evidence>
<evidence type="ECO:0000256" key="1">
    <source>
        <dbReference type="ARBA" id="ARBA00004651"/>
    </source>
</evidence>
<dbReference type="Proteomes" id="UP001519332">
    <property type="component" value="Unassembled WGS sequence"/>
</dbReference>
<comment type="caution">
    <text evidence="9">The sequence shown here is derived from an EMBL/GenBank/DDBJ whole genome shotgun (WGS) entry which is preliminary data.</text>
</comment>
<dbReference type="PANTHER" id="PTHR43744">
    <property type="entry name" value="ABC TRANSPORTER PERMEASE PROTEIN MG189-RELATED-RELATED"/>
    <property type="match status" value="1"/>
</dbReference>
<feature type="transmembrane region" description="Helical" evidence="7">
    <location>
        <begin position="104"/>
        <end position="128"/>
    </location>
</feature>
<dbReference type="RefSeq" id="WP_307855345.1">
    <property type="nucleotide sequence ID" value="NZ_JAGINW010000001.1"/>
</dbReference>
<evidence type="ECO:0000256" key="7">
    <source>
        <dbReference type="RuleBase" id="RU363032"/>
    </source>
</evidence>
<evidence type="ECO:0000256" key="3">
    <source>
        <dbReference type="ARBA" id="ARBA00022475"/>
    </source>
</evidence>
<keyword evidence="9" id="KW-0762">Sugar transport</keyword>
<sequence>MAGSRVVIRIRNTAHLTTGLALAILFVAPLVWTAWSSVSGPRATGGTSGFGDDNYQRLLGYGAGLWTYLANSAVVAVLTVAGTLFVSVLAGYALARFRFPGRNVLFLATLAIMMVPYPTILIPLYVMLGWLGLQNSLPGLAIVLIMFQLPFAMFMMRNSFESVPRELDEAALVDGAGTIRVLWSVLLPAVVPGMVTVGLFAFLASWNEFIAPLIFLSDGDKYTLPTALAAMRSGNFGAIDYGALQAGIVVSAIPCMILFILLQRHYVRGFSSGALKG</sequence>
<proteinExistence type="inferred from homology"/>
<reference evidence="9 10" key="1">
    <citation type="submission" date="2021-03" db="EMBL/GenBank/DDBJ databases">
        <title>Sequencing the genomes of 1000 actinobacteria strains.</title>
        <authorList>
            <person name="Klenk H.-P."/>
        </authorList>
    </citation>
    <scope>NUCLEOTIDE SEQUENCE [LARGE SCALE GENOMIC DNA]</scope>
    <source>
        <strain evidence="9 10">DSM 46670</strain>
    </source>
</reference>
<feature type="transmembrane region" description="Helical" evidence="7">
    <location>
        <begin position="68"/>
        <end position="92"/>
    </location>
</feature>
<feature type="transmembrane region" description="Helical" evidence="7">
    <location>
        <begin position="12"/>
        <end position="32"/>
    </location>
</feature>
<feature type="domain" description="ABC transmembrane type-1" evidence="8">
    <location>
        <begin position="69"/>
        <end position="262"/>
    </location>
</feature>
<gene>
    <name evidence="9" type="ORF">JOF56_006356</name>
</gene>
<comment type="subcellular location">
    <subcellularLocation>
        <location evidence="1 7">Cell membrane</location>
        <topology evidence="1 7">Multi-pass membrane protein</topology>
    </subcellularLocation>
</comment>
<evidence type="ECO:0000256" key="2">
    <source>
        <dbReference type="ARBA" id="ARBA00022448"/>
    </source>
</evidence>
<dbReference type="InterPro" id="IPR000515">
    <property type="entry name" value="MetI-like"/>
</dbReference>
<evidence type="ECO:0000256" key="4">
    <source>
        <dbReference type="ARBA" id="ARBA00022692"/>
    </source>
</evidence>
<evidence type="ECO:0000259" key="8">
    <source>
        <dbReference type="PROSITE" id="PS50928"/>
    </source>
</evidence>
<accession>A0ABS4TNI7</accession>
<evidence type="ECO:0000256" key="5">
    <source>
        <dbReference type="ARBA" id="ARBA00022989"/>
    </source>
</evidence>
<name>A0ABS4TNI7_9PSEU</name>
<keyword evidence="2 7" id="KW-0813">Transport</keyword>
<organism evidence="9 10">
    <name type="scientific">Kibdelosporangium banguiense</name>
    <dbReference type="NCBI Taxonomy" id="1365924"/>
    <lineage>
        <taxon>Bacteria</taxon>
        <taxon>Bacillati</taxon>
        <taxon>Actinomycetota</taxon>
        <taxon>Actinomycetes</taxon>
        <taxon>Pseudonocardiales</taxon>
        <taxon>Pseudonocardiaceae</taxon>
        <taxon>Kibdelosporangium</taxon>
    </lineage>
</organism>
<protein>
    <submittedName>
        <fullName evidence="9">Multiple sugar transport system permease protein</fullName>
    </submittedName>
</protein>
<keyword evidence="4 7" id="KW-0812">Transmembrane</keyword>
<dbReference type="PANTHER" id="PTHR43744:SF8">
    <property type="entry name" value="SN-GLYCEROL-3-PHOSPHATE TRANSPORT SYSTEM PERMEASE PROTEIN UGPE"/>
    <property type="match status" value="1"/>
</dbReference>
<dbReference type="Gene3D" id="1.10.3720.10">
    <property type="entry name" value="MetI-like"/>
    <property type="match status" value="1"/>
</dbReference>
<dbReference type="SUPFAM" id="SSF161098">
    <property type="entry name" value="MetI-like"/>
    <property type="match status" value="1"/>
</dbReference>
<feature type="transmembrane region" description="Helical" evidence="7">
    <location>
        <begin position="140"/>
        <end position="160"/>
    </location>
</feature>
<dbReference type="Pfam" id="PF00528">
    <property type="entry name" value="BPD_transp_1"/>
    <property type="match status" value="1"/>
</dbReference>
<dbReference type="EMBL" id="JAGINW010000001">
    <property type="protein sequence ID" value="MBP2325971.1"/>
    <property type="molecule type" value="Genomic_DNA"/>
</dbReference>
<keyword evidence="6 7" id="KW-0472">Membrane</keyword>
<evidence type="ECO:0000313" key="10">
    <source>
        <dbReference type="Proteomes" id="UP001519332"/>
    </source>
</evidence>
<dbReference type="PROSITE" id="PS50928">
    <property type="entry name" value="ABC_TM1"/>
    <property type="match status" value="1"/>
</dbReference>
<feature type="transmembrane region" description="Helical" evidence="7">
    <location>
        <begin position="181"/>
        <end position="206"/>
    </location>
</feature>
<dbReference type="CDD" id="cd06261">
    <property type="entry name" value="TM_PBP2"/>
    <property type="match status" value="1"/>
</dbReference>
<keyword evidence="10" id="KW-1185">Reference proteome</keyword>
<keyword evidence="3" id="KW-1003">Cell membrane</keyword>
<comment type="similarity">
    <text evidence="7">Belongs to the binding-protein-dependent transport system permease family.</text>
</comment>
<feature type="transmembrane region" description="Helical" evidence="7">
    <location>
        <begin position="241"/>
        <end position="262"/>
    </location>
</feature>